<dbReference type="AlphaFoldDB" id="A0A4P6URC3"/>
<accession>A0A4P6URC3</accession>
<evidence type="ECO:0008006" key="3">
    <source>
        <dbReference type="Google" id="ProtNLM"/>
    </source>
</evidence>
<dbReference type="Proteomes" id="UP000291151">
    <property type="component" value="Chromosome"/>
</dbReference>
<proteinExistence type="predicted"/>
<reference evidence="1 2" key="1">
    <citation type="submission" date="2019-02" db="EMBL/GenBank/DDBJ databases">
        <title>Ureibacillus thermophilus.</title>
        <authorList>
            <person name="Sunny J.S."/>
            <person name="Natarajan A."/>
            <person name="Saleena L.M."/>
        </authorList>
    </citation>
    <scope>NUCLEOTIDE SEQUENCE [LARGE SCALE GENOMIC DNA]</scope>
    <source>
        <strain evidence="1 2">LM102</strain>
    </source>
</reference>
<organism evidence="1 2">
    <name type="scientific">Ureibacillus thermophilus</name>
    <dbReference type="NCBI Taxonomy" id="367743"/>
    <lineage>
        <taxon>Bacteria</taxon>
        <taxon>Bacillati</taxon>
        <taxon>Bacillota</taxon>
        <taxon>Bacilli</taxon>
        <taxon>Bacillales</taxon>
        <taxon>Caryophanaceae</taxon>
        <taxon>Ureibacillus</taxon>
    </lineage>
</organism>
<dbReference type="RefSeq" id="WP_208650765.1">
    <property type="nucleotide sequence ID" value="NZ_CP036528.1"/>
</dbReference>
<dbReference type="EMBL" id="CP036528">
    <property type="protein sequence ID" value="QBK24486.1"/>
    <property type="molecule type" value="Genomic_DNA"/>
</dbReference>
<dbReference type="KEGG" id="uth:DKZ56_00275"/>
<gene>
    <name evidence="1" type="ORF">DKZ56_00275</name>
</gene>
<evidence type="ECO:0000313" key="2">
    <source>
        <dbReference type="Proteomes" id="UP000291151"/>
    </source>
</evidence>
<sequence length="81" mass="9595">MQSKEMRLARIQRLAHEIMYEIHSMEEETEHKEFRVVIDNLSRAIGELADPYGCYSLDYIEDKLEKSHSIMKMPKLSTHGR</sequence>
<name>A0A4P6URC3_9BACL</name>
<evidence type="ECO:0000313" key="1">
    <source>
        <dbReference type="EMBL" id="QBK24486.1"/>
    </source>
</evidence>
<keyword evidence="2" id="KW-1185">Reference proteome</keyword>
<protein>
    <recommendedName>
        <fullName evidence="3">Group-specific protein</fullName>
    </recommendedName>
</protein>